<dbReference type="GO" id="GO:0003677">
    <property type="term" value="F:DNA binding"/>
    <property type="evidence" value="ECO:0007669"/>
    <property type="project" value="UniProtKB-KW"/>
</dbReference>
<feature type="binding site" evidence="8">
    <location>
        <position position="77"/>
    </location>
    <ligand>
        <name>Ni(2+)</name>
        <dbReference type="ChEBI" id="CHEBI:49786"/>
    </ligand>
</feature>
<dbReference type="InterPro" id="IPR002145">
    <property type="entry name" value="CopG"/>
</dbReference>
<keyword evidence="5 8" id="KW-0238">DNA-binding</keyword>
<dbReference type="SUPFAM" id="SSF47598">
    <property type="entry name" value="Ribbon-helix-helix"/>
    <property type="match status" value="1"/>
</dbReference>
<dbReference type="NCBIfam" id="NF003381">
    <property type="entry name" value="PRK04460.1"/>
    <property type="match status" value="1"/>
</dbReference>
<dbReference type="SUPFAM" id="SSF55021">
    <property type="entry name" value="ACT-like"/>
    <property type="match status" value="1"/>
</dbReference>
<evidence type="ECO:0000256" key="7">
    <source>
        <dbReference type="ARBA" id="ARBA00024723"/>
    </source>
</evidence>
<dbReference type="InterPro" id="IPR022988">
    <property type="entry name" value="Ni_resp_reg_NikR"/>
</dbReference>
<evidence type="ECO:0000313" key="12">
    <source>
        <dbReference type="Proteomes" id="UP000030826"/>
    </source>
</evidence>
<dbReference type="InterPro" id="IPR027271">
    <property type="entry name" value="Acetolactate_synth/TF_NikR_C"/>
</dbReference>
<dbReference type="AlphaFoldDB" id="A0A0B1Q2S0"/>
<dbReference type="Proteomes" id="UP000030826">
    <property type="component" value="Unassembled WGS sequence"/>
</dbReference>
<reference evidence="11 12" key="1">
    <citation type="submission" date="2014-09" db="EMBL/GenBank/DDBJ databases">
        <title>Isolation and characterization of Aurantimonas altamirensis ON-56566 from clinical sample following a dog bite.</title>
        <authorList>
            <person name="Eshaghi A."/>
            <person name="Li A."/>
            <person name="Shahinas D."/>
            <person name="Bahn P."/>
            <person name="Kus J.V."/>
            <person name="Patel S.N."/>
        </authorList>
    </citation>
    <scope>NUCLEOTIDE SEQUENCE [LARGE SCALE GENOMIC DNA]</scope>
    <source>
        <strain evidence="11 12">ON-56566</strain>
    </source>
</reference>
<evidence type="ECO:0000256" key="1">
    <source>
        <dbReference type="ARBA" id="ARBA00008478"/>
    </source>
</evidence>
<comment type="function">
    <text evidence="7">Transcriptional repressor of the nikABCDE operon. Is active in the presence of excessive concentrations of intracellular nickel.</text>
</comment>
<dbReference type="PANTHER" id="PTHR34719:SF2">
    <property type="entry name" value="NICKEL-RESPONSIVE REGULATOR"/>
    <property type="match status" value="1"/>
</dbReference>
<evidence type="ECO:0000256" key="4">
    <source>
        <dbReference type="ARBA" id="ARBA00023015"/>
    </source>
</evidence>
<dbReference type="Pfam" id="PF01402">
    <property type="entry name" value="RHH_1"/>
    <property type="match status" value="1"/>
</dbReference>
<dbReference type="HAMAP" id="MF_00476">
    <property type="entry name" value="NikR"/>
    <property type="match status" value="1"/>
</dbReference>
<dbReference type="GO" id="GO:0003700">
    <property type="term" value="F:DNA-binding transcription factor activity"/>
    <property type="evidence" value="ECO:0007669"/>
    <property type="project" value="UniProtKB-UniRule"/>
</dbReference>
<dbReference type="CDD" id="cd22231">
    <property type="entry name" value="RHH_NikR_HicB-like"/>
    <property type="match status" value="1"/>
</dbReference>
<evidence type="ECO:0000256" key="5">
    <source>
        <dbReference type="ARBA" id="ARBA00023125"/>
    </source>
</evidence>
<keyword evidence="6 8" id="KW-0804">Transcription</keyword>
<dbReference type="Gene3D" id="3.30.70.1150">
    <property type="entry name" value="ACT-like. Chain A, domain 2"/>
    <property type="match status" value="1"/>
</dbReference>
<dbReference type="InterPro" id="IPR045865">
    <property type="entry name" value="ACT-like_dom_sf"/>
</dbReference>
<accession>A0A0B1Q2S0</accession>
<comment type="caution">
    <text evidence="11">The sequence shown here is derived from an EMBL/GenBank/DDBJ whole genome shotgun (WGS) entry which is preliminary data.</text>
</comment>
<dbReference type="Gene3D" id="1.10.1220.10">
    <property type="entry name" value="Met repressor-like"/>
    <property type="match status" value="1"/>
</dbReference>
<dbReference type="InterPro" id="IPR010985">
    <property type="entry name" value="Ribbon_hlx_hlx"/>
</dbReference>
<dbReference type="GO" id="GO:0016151">
    <property type="term" value="F:nickel cation binding"/>
    <property type="evidence" value="ECO:0007669"/>
    <property type="project" value="UniProtKB-UniRule"/>
</dbReference>
<dbReference type="NCBIfam" id="TIGR02793">
    <property type="entry name" value="nikR"/>
    <property type="match status" value="1"/>
</dbReference>
<evidence type="ECO:0000313" key="11">
    <source>
        <dbReference type="EMBL" id="KHJ54699.1"/>
    </source>
</evidence>
<evidence type="ECO:0000259" key="9">
    <source>
        <dbReference type="Pfam" id="PF01402"/>
    </source>
</evidence>
<feature type="domain" description="Transcription factor NikR nickel binding C-terminal" evidence="10">
    <location>
        <begin position="54"/>
        <end position="130"/>
    </location>
</feature>
<feature type="binding site" evidence="8">
    <location>
        <position position="88"/>
    </location>
    <ligand>
        <name>Ni(2+)</name>
        <dbReference type="ChEBI" id="CHEBI:49786"/>
    </ligand>
</feature>
<evidence type="ECO:0000256" key="8">
    <source>
        <dbReference type="HAMAP-Rule" id="MF_00476"/>
    </source>
</evidence>
<evidence type="ECO:0000256" key="3">
    <source>
        <dbReference type="ARBA" id="ARBA00022723"/>
    </source>
</evidence>
<dbReference type="InterPro" id="IPR013321">
    <property type="entry name" value="Arc_rbn_hlx_hlx"/>
</dbReference>
<proteinExistence type="inferred from homology"/>
<keyword evidence="4 8" id="KW-0805">Transcription regulation</keyword>
<dbReference type="InterPro" id="IPR014160">
    <property type="entry name" value="Nickel_NikR_proteobac"/>
</dbReference>
<dbReference type="RefSeq" id="WP_039191551.1">
    <property type="nucleotide sequence ID" value="NZ_JRFJ01000002.1"/>
</dbReference>
<dbReference type="PANTHER" id="PTHR34719">
    <property type="entry name" value="NICKEL-RESPONSIVE REGULATOR"/>
    <property type="match status" value="1"/>
</dbReference>
<organism evidence="11 12">
    <name type="scientific">Aureimonas altamirensis</name>
    <dbReference type="NCBI Taxonomy" id="370622"/>
    <lineage>
        <taxon>Bacteria</taxon>
        <taxon>Pseudomonadati</taxon>
        <taxon>Pseudomonadota</taxon>
        <taxon>Alphaproteobacteria</taxon>
        <taxon>Hyphomicrobiales</taxon>
        <taxon>Aurantimonadaceae</taxon>
        <taxon>Aureimonas</taxon>
    </lineage>
</organism>
<dbReference type="OrthoDB" id="9806294at2"/>
<gene>
    <name evidence="11" type="ORF">LA66_08925</name>
</gene>
<protein>
    <recommendedName>
        <fullName evidence="8">Putative nickel-responsive regulator</fullName>
    </recommendedName>
</protein>
<feature type="binding site" evidence="8">
    <location>
        <position position="96"/>
    </location>
    <ligand>
        <name>Ni(2+)</name>
        <dbReference type="ChEBI" id="CHEBI:49786"/>
    </ligand>
</feature>
<dbReference type="STRING" id="370622.LA66_08925"/>
<keyword evidence="2 8" id="KW-0533">Nickel</keyword>
<name>A0A0B1Q2S0_9HYPH</name>
<dbReference type="GO" id="GO:0010045">
    <property type="term" value="P:response to nickel cation"/>
    <property type="evidence" value="ECO:0007669"/>
    <property type="project" value="InterPro"/>
</dbReference>
<dbReference type="NCBIfam" id="NF002815">
    <property type="entry name" value="PRK02967.1"/>
    <property type="match status" value="1"/>
</dbReference>
<comment type="similarity">
    <text evidence="1 8">Belongs to the transcriptional regulatory CopG/NikR family.</text>
</comment>
<feature type="domain" description="Ribbon-helix-helix protein CopG" evidence="9">
    <location>
        <begin position="3"/>
        <end position="40"/>
    </location>
</feature>
<evidence type="ECO:0000256" key="6">
    <source>
        <dbReference type="ARBA" id="ARBA00023163"/>
    </source>
</evidence>
<feature type="binding site" evidence="8">
    <location>
        <position position="90"/>
    </location>
    <ligand>
        <name>Ni(2+)</name>
        <dbReference type="ChEBI" id="CHEBI:49786"/>
    </ligand>
</feature>
<dbReference type="InterPro" id="IPR014864">
    <property type="entry name" value="TF_NikR_Ni-bd_C"/>
</dbReference>
<comment type="cofactor">
    <cofactor evidence="8">
        <name>Ni(2+)</name>
        <dbReference type="ChEBI" id="CHEBI:49786"/>
    </cofactor>
    <text evidence="8">Binds 1 nickel ion per subunit.</text>
</comment>
<dbReference type="InterPro" id="IPR050192">
    <property type="entry name" value="CopG/NikR_regulator"/>
</dbReference>
<evidence type="ECO:0000256" key="2">
    <source>
        <dbReference type="ARBA" id="ARBA00022596"/>
    </source>
</evidence>
<sequence>MQRVTVTLDDDLMVELDRIMEERNYQNRSEAVRDLVRAGLRDAKVEGPQTGMCMGALVYVYDHNARELSRRLTNAYHDHHELSVASMHVHLDHDTCMEVSVLRGEARAVRHFADHVIAERSVRHGELMIIPVEAGKDGSDG</sequence>
<comment type="function">
    <text evidence="8">Transcriptional regulator.</text>
</comment>
<keyword evidence="3 8" id="KW-0479">Metal-binding</keyword>
<evidence type="ECO:0000259" key="10">
    <source>
        <dbReference type="Pfam" id="PF08753"/>
    </source>
</evidence>
<dbReference type="EMBL" id="JRFJ01000002">
    <property type="protein sequence ID" value="KHJ54699.1"/>
    <property type="molecule type" value="Genomic_DNA"/>
</dbReference>
<dbReference type="Pfam" id="PF08753">
    <property type="entry name" value="NikR_C"/>
    <property type="match status" value="1"/>
</dbReference>